<comment type="caution">
    <text evidence="3">The sequence shown here is derived from an EMBL/GenBank/DDBJ whole genome shotgun (WGS) entry which is preliminary data.</text>
</comment>
<reference evidence="3 4" key="1">
    <citation type="submission" date="2015-10" db="EMBL/GenBank/DDBJ databases">
        <title>Draft genome sequence of Streptomyces sp. RV15, isolated from a marine sponge.</title>
        <authorList>
            <person name="Ruckert C."/>
            <person name="Abdelmohsen U.R."/>
            <person name="Winkler A."/>
            <person name="Hentschel U."/>
            <person name="Kalinowski J."/>
            <person name="Kampfer P."/>
            <person name="Glaeser S."/>
        </authorList>
    </citation>
    <scope>NUCLEOTIDE SEQUENCE [LARGE SCALE GENOMIC DNA]</scope>
    <source>
        <strain evidence="3 4">RV15</strain>
    </source>
</reference>
<dbReference type="Proteomes" id="UP000053260">
    <property type="component" value="Unassembled WGS sequence"/>
</dbReference>
<evidence type="ECO:0000313" key="3">
    <source>
        <dbReference type="EMBL" id="KUO21757.1"/>
    </source>
</evidence>
<name>A0A117S1P6_9ACTN</name>
<dbReference type="RefSeq" id="WP_067017823.1">
    <property type="nucleotide sequence ID" value="NZ_KQ949077.1"/>
</dbReference>
<feature type="transmembrane region" description="Helical" evidence="1">
    <location>
        <begin position="190"/>
        <end position="210"/>
    </location>
</feature>
<feature type="transmembrane region" description="Helical" evidence="1">
    <location>
        <begin position="69"/>
        <end position="93"/>
    </location>
</feature>
<evidence type="ECO:0000313" key="4">
    <source>
        <dbReference type="Proteomes" id="UP000053260"/>
    </source>
</evidence>
<accession>A0A117S1P6</accession>
<protein>
    <recommendedName>
        <fullName evidence="2">DUF4328 domain-containing protein</fullName>
    </recommendedName>
</protein>
<proteinExistence type="predicted"/>
<dbReference type="OrthoDB" id="4174975at2"/>
<keyword evidence="1" id="KW-1133">Transmembrane helix</keyword>
<dbReference type="AlphaFoldDB" id="A0A117S1P6"/>
<evidence type="ECO:0000259" key="2">
    <source>
        <dbReference type="Pfam" id="PF14219"/>
    </source>
</evidence>
<dbReference type="Pfam" id="PF14219">
    <property type="entry name" value="DUF4328"/>
    <property type="match status" value="1"/>
</dbReference>
<dbReference type="EMBL" id="LMXB01000022">
    <property type="protein sequence ID" value="KUO21757.1"/>
    <property type="molecule type" value="Genomic_DNA"/>
</dbReference>
<dbReference type="InterPro" id="IPR025565">
    <property type="entry name" value="DUF4328"/>
</dbReference>
<keyword evidence="4" id="KW-1185">Reference proteome</keyword>
<feature type="transmembrane region" description="Helical" evidence="1">
    <location>
        <begin position="21"/>
        <end position="43"/>
    </location>
</feature>
<sequence>MIDNHHDHFIAPAAWLRSPIGLGWAAVSGLALVIATDLFAVWADVVMYDVAGDLASGAVFDERAERADLLYSAAGVVQTVALLTSAVLFLCWFHRVRVNAEVFNPHGHSKKRGWAIGGWFTPIVNLWFPRRITLDIWDASSPWDAPRPQGLVNTWWTFWVISLVSGRAALTAYRKAETAEEIRDAVQQVIFSDVIDIVAAAFAIVVVLRLTRMQHEKALAGSAPAPA</sequence>
<feature type="domain" description="DUF4328" evidence="2">
    <location>
        <begin position="59"/>
        <end position="212"/>
    </location>
</feature>
<evidence type="ECO:0000256" key="1">
    <source>
        <dbReference type="SAM" id="Phobius"/>
    </source>
</evidence>
<keyword evidence="1" id="KW-0472">Membrane</keyword>
<dbReference type="STRING" id="909626.AQJ91_07910"/>
<gene>
    <name evidence="3" type="ORF">AQJ91_07910</name>
</gene>
<feature type="transmembrane region" description="Helical" evidence="1">
    <location>
        <begin position="150"/>
        <end position="170"/>
    </location>
</feature>
<organism evidence="3 4">
    <name type="scientific">Streptomyces dysideae</name>
    <dbReference type="NCBI Taxonomy" id="909626"/>
    <lineage>
        <taxon>Bacteria</taxon>
        <taxon>Bacillati</taxon>
        <taxon>Actinomycetota</taxon>
        <taxon>Actinomycetes</taxon>
        <taxon>Kitasatosporales</taxon>
        <taxon>Streptomycetaceae</taxon>
        <taxon>Streptomyces</taxon>
    </lineage>
</organism>
<keyword evidence="1" id="KW-0812">Transmembrane</keyword>